<organism evidence="2 3">
    <name type="scientific">Heligmosomoides polygyrus</name>
    <name type="common">Parasitic roundworm</name>
    <dbReference type="NCBI Taxonomy" id="6339"/>
    <lineage>
        <taxon>Eukaryota</taxon>
        <taxon>Metazoa</taxon>
        <taxon>Ecdysozoa</taxon>
        <taxon>Nematoda</taxon>
        <taxon>Chromadorea</taxon>
        <taxon>Rhabditida</taxon>
        <taxon>Rhabditina</taxon>
        <taxon>Rhabditomorpha</taxon>
        <taxon>Strongyloidea</taxon>
        <taxon>Heligmosomidae</taxon>
        <taxon>Heligmosomoides</taxon>
    </lineage>
</organism>
<gene>
    <name evidence="1" type="ORF">HPBE_LOCUS26838</name>
</gene>
<dbReference type="Proteomes" id="UP000050761">
    <property type="component" value="Unassembled WGS sequence"/>
</dbReference>
<reference evidence="1 2" key="1">
    <citation type="submission" date="2018-11" db="EMBL/GenBank/DDBJ databases">
        <authorList>
            <consortium name="Pathogen Informatics"/>
        </authorList>
    </citation>
    <scope>NUCLEOTIDE SEQUENCE [LARGE SCALE GENOMIC DNA]</scope>
</reference>
<dbReference type="EMBL" id="UZAH01041017">
    <property type="protein sequence ID" value="VDP59613.1"/>
    <property type="molecule type" value="Genomic_DNA"/>
</dbReference>
<dbReference type="AlphaFoldDB" id="A0A183GVX1"/>
<reference evidence="3" key="2">
    <citation type="submission" date="2019-09" db="UniProtKB">
        <authorList>
            <consortium name="WormBaseParasite"/>
        </authorList>
    </citation>
    <scope>IDENTIFICATION</scope>
</reference>
<accession>A0A183GVX1</accession>
<protein>
    <submittedName>
        <fullName evidence="1 3">Uncharacterized protein</fullName>
    </submittedName>
</protein>
<evidence type="ECO:0000313" key="1">
    <source>
        <dbReference type="EMBL" id="VDP59613.1"/>
    </source>
</evidence>
<name>A0A183GVX1_HELPZ</name>
<dbReference type="OrthoDB" id="5856459at2759"/>
<proteinExistence type="predicted"/>
<keyword evidence="2" id="KW-1185">Reference proteome</keyword>
<dbReference type="WBParaSite" id="HPBE_0002684101-mRNA-1">
    <property type="protein sequence ID" value="HPBE_0002684101-mRNA-1"/>
    <property type="gene ID" value="HPBE_0002684101"/>
</dbReference>
<evidence type="ECO:0000313" key="2">
    <source>
        <dbReference type="Proteomes" id="UP000050761"/>
    </source>
</evidence>
<evidence type="ECO:0000313" key="3">
    <source>
        <dbReference type="WBParaSite" id="HPBE_0002684101-mRNA-1"/>
    </source>
</evidence>
<sequence length="80" mass="9341">MARLFTLYLSECKVPSQWKTSRTASLYKRGDVHDIDNYHPICLLIKHTITKLIEVSREYTLPLCLTFIDLKLSSKPWSGR</sequence>
<accession>A0A3P8IPH0</accession>